<dbReference type="AlphaFoldDB" id="A0A432JIX6"/>
<organism evidence="2">
    <name type="scientific">Billgrantia gudaonensis</name>
    <dbReference type="NCBI Taxonomy" id="376427"/>
    <lineage>
        <taxon>Bacteria</taxon>
        <taxon>Pseudomonadati</taxon>
        <taxon>Pseudomonadota</taxon>
        <taxon>Gammaproteobacteria</taxon>
        <taxon>Oceanospirillales</taxon>
        <taxon>Halomonadaceae</taxon>
        <taxon>Billgrantia</taxon>
    </lineage>
</organism>
<evidence type="ECO:0000313" key="2">
    <source>
        <dbReference type="EMBL" id="RUA22323.1"/>
    </source>
</evidence>
<dbReference type="EMBL" id="RXHI01000019">
    <property type="protein sequence ID" value="RUA22323.1"/>
    <property type="molecule type" value="Genomic_DNA"/>
</dbReference>
<protein>
    <submittedName>
        <fullName evidence="2">Uncharacterized protein</fullName>
    </submittedName>
</protein>
<proteinExistence type="predicted"/>
<feature type="region of interest" description="Disordered" evidence="1">
    <location>
        <begin position="1"/>
        <end position="25"/>
    </location>
</feature>
<gene>
    <name evidence="2" type="ORF">DSL92_06595</name>
</gene>
<comment type="caution">
    <text evidence="2">The sequence shown here is derived from an EMBL/GenBank/DDBJ whole genome shotgun (WGS) entry which is preliminary data.</text>
</comment>
<evidence type="ECO:0000256" key="1">
    <source>
        <dbReference type="SAM" id="MobiDB-lite"/>
    </source>
</evidence>
<accession>A0A432JIX6</accession>
<reference evidence="2" key="1">
    <citation type="submission" date="2018-12" db="EMBL/GenBank/DDBJ databases">
        <authorList>
            <person name="Jadhav K."/>
            <person name="Kushwaha B."/>
            <person name="Jadhav I."/>
        </authorList>
    </citation>
    <scope>NUCLEOTIDE SEQUENCE [LARGE SCALE GENOMIC DNA]</scope>
    <source>
        <strain evidence="2">SBS 10</strain>
    </source>
</reference>
<name>A0A432JIX6_9GAMM</name>
<sequence length="76" mass="8058">MRTETEKALVEPSPLPTSVSARLPGTGNATPELASAMSVWLDTALWGRSVPLPCHARGQRSVLLALARLVEHLGEG</sequence>